<dbReference type="Gene3D" id="1.10.260.40">
    <property type="entry name" value="lambda repressor-like DNA-binding domains"/>
    <property type="match status" value="1"/>
</dbReference>
<dbReference type="EMBL" id="DXIE01000026">
    <property type="protein sequence ID" value="HIV61915.1"/>
    <property type="molecule type" value="Genomic_DNA"/>
</dbReference>
<dbReference type="InterPro" id="IPR010982">
    <property type="entry name" value="Lambda_DNA-bd_dom_sf"/>
</dbReference>
<dbReference type="Pfam" id="PF13560">
    <property type="entry name" value="HTH_31"/>
    <property type="match status" value="1"/>
</dbReference>
<dbReference type="GO" id="GO:0003677">
    <property type="term" value="F:DNA binding"/>
    <property type="evidence" value="ECO:0007669"/>
    <property type="project" value="InterPro"/>
</dbReference>
<sequence>MNININIYKSAREKTVFTQESVAEQLHISVESIRAYETGKRRPADDIVANMIDVYQYPYLGYQHLMSSPLCDLLPEVVPYSMEQAAMRLVRLLDKFDKNNQDDTLLEIAEDGLVSSDELEDYQNIMDELEEIMEAAMALNFFVKKTKKIARLCEV</sequence>
<dbReference type="PROSITE" id="PS50943">
    <property type="entry name" value="HTH_CROC1"/>
    <property type="match status" value="1"/>
</dbReference>
<gene>
    <name evidence="2" type="ORF">H9746_03575</name>
</gene>
<evidence type="ECO:0000313" key="2">
    <source>
        <dbReference type="EMBL" id="HIV61915.1"/>
    </source>
</evidence>
<dbReference type="SUPFAM" id="SSF47413">
    <property type="entry name" value="lambda repressor-like DNA-binding domains"/>
    <property type="match status" value="1"/>
</dbReference>
<dbReference type="CDD" id="cd00093">
    <property type="entry name" value="HTH_XRE"/>
    <property type="match status" value="1"/>
</dbReference>
<accession>A0A9D1PHK0</accession>
<dbReference type="SMART" id="SM00530">
    <property type="entry name" value="HTH_XRE"/>
    <property type="match status" value="1"/>
</dbReference>
<reference evidence="2" key="2">
    <citation type="submission" date="2021-04" db="EMBL/GenBank/DDBJ databases">
        <authorList>
            <person name="Gilroy R."/>
        </authorList>
    </citation>
    <scope>NUCLEOTIDE SEQUENCE</scope>
    <source>
        <strain evidence="2">CHK193-4272</strain>
    </source>
</reference>
<evidence type="ECO:0000259" key="1">
    <source>
        <dbReference type="PROSITE" id="PS50943"/>
    </source>
</evidence>
<dbReference type="Proteomes" id="UP000886808">
    <property type="component" value="Unassembled WGS sequence"/>
</dbReference>
<organism evidence="2 3">
    <name type="scientific">Candidatus Butyricicoccus avistercoris</name>
    <dbReference type="NCBI Taxonomy" id="2838518"/>
    <lineage>
        <taxon>Bacteria</taxon>
        <taxon>Bacillati</taxon>
        <taxon>Bacillota</taxon>
        <taxon>Clostridia</taxon>
        <taxon>Eubacteriales</taxon>
        <taxon>Butyricicoccaceae</taxon>
        <taxon>Butyricicoccus</taxon>
    </lineage>
</organism>
<feature type="domain" description="HTH cro/C1-type" evidence="1">
    <location>
        <begin position="9"/>
        <end position="60"/>
    </location>
</feature>
<dbReference type="AlphaFoldDB" id="A0A9D1PHK0"/>
<reference evidence="2" key="1">
    <citation type="journal article" date="2021" name="PeerJ">
        <title>Extensive microbial diversity within the chicken gut microbiome revealed by metagenomics and culture.</title>
        <authorList>
            <person name="Gilroy R."/>
            <person name="Ravi A."/>
            <person name="Getino M."/>
            <person name="Pursley I."/>
            <person name="Horton D.L."/>
            <person name="Alikhan N.F."/>
            <person name="Baker D."/>
            <person name="Gharbi K."/>
            <person name="Hall N."/>
            <person name="Watson M."/>
            <person name="Adriaenssens E.M."/>
            <person name="Foster-Nyarko E."/>
            <person name="Jarju S."/>
            <person name="Secka A."/>
            <person name="Antonio M."/>
            <person name="Oren A."/>
            <person name="Chaudhuri R.R."/>
            <person name="La Ragione R."/>
            <person name="Hildebrand F."/>
            <person name="Pallen M.J."/>
        </authorList>
    </citation>
    <scope>NUCLEOTIDE SEQUENCE</scope>
    <source>
        <strain evidence="2">CHK193-4272</strain>
    </source>
</reference>
<comment type="caution">
    <text evidence="2">The sequence shown here is derived from an EMBL/GenBank/DDBJ whole genome shotgun (WGS) entry which is preliminary data.</text>
</comment>
<proteinExistence type="predicted"/>
<protein>
    <submittedName>
        <fullName evidence="2">Helix-turn-helix domain-containing protein</fullName>
    </submittedName>
</protein>
<name>A0A9D1PHK0_9FIRM</name>
<evidence type="ECO:0000313" key="3">
    <source>
        <dbReference type="Proteomes" id="UP000886808"/>
    </source>
</evidence>
<dbReference type="InterPro" id="IPR001387">
    <property type="entry name" value="Cro/C1-type_HTH"/>
</dbReference>